<keyword evidence="1" id="KW-0732">Signal</keyword>
<dbReference type="AlphaFoldDB" id="A0A8H3PIG4"/>
<feature type="chain" id="PRO_5034609246" description="Calcineurin-like phosphoesterase domain-containing protein" evidence="1">
    <location>
        <begin position="21"/>
        <end position="288"/>
    </location>
</feature>
<dbReference type="PANTHER" id="PTHR37844">
    <property type="entry name" value="SER/THR PROTEIN PHOSPHATASE SUPERFAMILY (AFU_ORTHOLOGUE AFUA_1G14840)"/>
    <property type="match status" value="1"/>
</dbReference>
<dbReference type="InterPro" id="IPR004843">
    <property type="entry name" value="Calcineurin-like_PHP"/>
</dbReference>
<feature type="domain" description="Calcineurin-like phosphoesterase" evidence="2">
    <location>
        <begin position="15"/>
        <end position="240"/>
    </location>
</feature>
<feature type="signal peptide" evidence="1">
    <location>
        <begin position="1"/>
        <end position="20"/>
    </location>
</feature>
<dbReference type="Proteomes" id="UP000664203">
    <property type="component" value="Unassembled WGS sequence"/>
</dbReference>
<dbReference type="Gene3D" id="3.60.21.10">
    <property type="match status" value="1"/>
</dbReference>
<reference evidence="3" key="1">
    <citation type="submission" date="2021-03" db="EMBL/GenBank/DDBJ databases">
        <authorList>
            <person name="Tagirdzhanova G."/>
        </authorList>
    </citation>
    <scope>NUCLEOTIDE SEQUENCE</scope>
</reference>
<evidence type="ECO:0000259" key="2">
    <source>
        <dbReference type="Pfam" id="PF00149"/>
    </source>
</evidence>
<keyword evidence="4" id="KW-1185">Reference proteome</keyword>
<dbReference type="InterPro" id="IPR029052">
    <property type="entry name" value="Metallo-depent_PP-like"/>
</dbReference>
<dbReference type="PANTHER" id="PTHR37844:SF2">
    <property type="entry name" value="SER_THR PROTEIN PHOSPHATASE SUPERFAMILY (AFU_ORTHOLOGUE AFUA_1G14840)"/>
    <property type="match status" value="1"/>
</dbReference>
<dbReference type="GO" id="GO:0016787">
    <property type="term" value="F:hydrolase activity"/>
    <property type="evidence" value="ECO:0007669"/>
    <property type="project" value="InterPro"/>
</dbReference>
<protein>
    <recommendedName>
        <fullName evidence="2">Calcineurin-like phosphoesterase domain-containing protein</fullName>
    </recommendedName>
</protein>
<dbReference type="Pfam" id="PF00149">
    <property type="entry name" value="Metallophos"/>
    <property type="match status" value="1"/>
</dbReference>
<gene>
    <name evidence="3" type="ORF">ALECFALPRED_009533</name>
</gene>
<evidence type="ECO:0000256" key="1">
    <source>
        <dbReference type="SAM" id="SignalP"/>
    </source>
</evidence>
<evidence type="ECO:0000313" key="4">
    <source>
        <dbReference type="Proteomes" id="UP000664203"/>
    </source>
</evidence>
<dbReference type="EMBL" id="CAJPDR010000721">
    <property type="protein sequence ID" value="CAF9942121.1"/>
    <property type="molecule type" value="Genomic_DNA"/>
</dbReference>
<accession>A0A8H3PIG4</accession>
<proteinExistence type="predicted"/>
<dbReference type="OrthoDB" id="550558at2759"/>
<dbReference type="SUPFAM" id="SSF56300">
    <property type="entry name" value="Metallo-dependent phosphatases"/>
    <property type="match status" value="1"/>
</dbReference>
<organism evidence="3 4">
    <name type="scientific">Alectoria fallacina</name>
    <dbReference type="NCBI Taxonomy" id="1903189"/>
    <lineage>
        <taxon>Eukaryota</taxon>
        <taxon>Fungi</taxon>
        <taxon>Dikarya</taxon>
        <taxon>Ascomycota</taxon>
        <taxon>Pezizomycotina</taxon>
        <taxon>Lecanoromycetes</taxon>
        <taxon>OSLEUM clade</taxon>
        <taxon>Lecanoromycetidae</taxon>
        <taxon>Lecanorales</taxon>
        <taxon>Lecanorineae</taxon>
        <taxon>Parmeliaceae</taxon>
        <taxon>Alectoria</taxon>
    </lineage>
</organism>
<name>A0A8H3PIG4_9LECA</name>
<sequence>MLKRLLANIVLLQIVSDLHLETHPSYRDFDLPATARYLALLGDIGHVCDEAFFKWLESLLGRYETVLFLFGNHEPYHMRLSSAKSRMRCFAVKMERLRLTSSIGQFVFLDQTRYDFPTAPNVGVTILGCTLFSRVVPEQAREVVHRFVDFKDMIDWDVEDHNDCHQADVQWLNKVVEKISEEDPERKIIIFTHYSPSIDHRTKNPRYPKSSVDSGFMTDLSGQVCWKRSTVKLWASGHTHFNFDFKDEETGKRVVANQKGYYPTLPSSKKGADGNGFDVGKTFDLGAL</sequence>
<evidence type="ECO:0000313" key="3">
    <source>
        <dbReference type="EMBL" id="CAF9942121.1"/>
    </source>
</evidence>
<comment type="caution">
    <text evidence="3">The sequence shown here is derived from an EMBL/GenBank/DDBJ whole genome shotgun (WGS) entry which is preliminary data.</text>
</comment>